<evidence type="ECO:0000313" key="3">
    <source>
        <dbReference type="Proteomes" id="UP000323909"/>
    </source>
</evidence>
<comment type="caution">
    <text evidence="2">The sequence shown here is derived from an EMBL/GenBank/DDBJ whole genome shotgun (WGS) entry which is preliminary data.</text>
</comment>
<feature type="domain" description="N-acetyltransferase" evidence="1">
    <location>
        <begin position="221"/>
        <end position="367"/>
    </location>
</feature>
<gene>
    <name evidence="2" type="ORF">F3K53_13185</name>
</gene>
<dbReference type="GO" id="GO:0016747">
    <property type="term" value="F:acyltransferase activity, transferring groups other than amino-acyl groups"/>
    <property type="evidence" value="ECO:0007669"/>
    <property type="project" value="InterPro"/>
</dbReference>
<dbReference type="PROSITE" id="PS51186">
    <property type="entry name" value="GNAT"/>
    <property type="match status" value="1"/>
</dbReference>
<dbReference type="InterPro" id="IPR039968">
    <property type="entry name" value="BcerS-like"/>
</dbReference>
<dbReference type="Pfam" id="PF00583">
    <property type="entry name" value="Acetyltransf_1"/>
    <property type="match status" value="1"/>
</dbReference>
<dbReference type="Gene3D" id="3.40.630.30">
    <property type="match status" value="1"/>
</dbReference>
<reference evidence="2 3" key="1">
    <citation type="submission" date="2019-09" db="EMBL/GenBank/DDBJ databases">
        <title>Genomic sequencing of 4 copper resistant soil isolates.</title>
        <authorList>
            <person name="Havryliuk O."/>
        </authorList>
    </citation>
    <scope>NUCLEOTIDE SEQUENCE [LARGE SCALE GENOMIC DNA]</scope>
    <source>
        <strain evidence="2 3">UKR4</strain>
    </source>
</reference>
<name>A0A5M8F4W4_PSEVE</name>
<proteinExistence type="predicted"/>
<accession>A0A5M8F4W4</accession>
<dbReference type="PANTHER" id="PTHR41368:SF1">
    <property type="entry name" value="PROTEIN YGHO"/>
    <property type="match status" value="1"/>
</dbReference>
<dbReference type="Proteomes" id="UP000323909">
    <property type="component" value="Unassembled WGS sequence"/>
</dbReference>
<sequence length="367" mass="40973">MPYAWPPEHPCHAGGTRISMSRVIGLAACDWYALQHLDQQVSVVGRTQQQIEQRVIAACEHSATEHNIPVAWQDEHGNLVAFCIVHFDRRTTINGVGTAYFSTLIALPQASALQALMHSSIDYINSSRLLPRQVTELVGPIHSSFLIERGLRTFESDFNVFSLPANTQALADALTEAGFHKEKDLIEIVFEPPAQGYQYQALEDKLTQRLADIQFVHCGQDELVAKSQQLADCYNRAWERNWGYSPASKGQFEVAARNINNISALIAERHGEVVGFTMFAPALNQQGLYGRAFFTGVAPAYQRKGLSVALTLKLSAIALSVVGRGRISVSWMLEDNIMVLRTMRHLTQEGVCHERAYRIYRYATPAE</sequence>
<evidence type="ECO:0000313" key="2">
    <source>
        <dbReference type="EMBL" id="KAA6179883.1"/>
    </source>
</evidence>
<dbReference type="InterPro" id="IPR016181">
    <property type="entry name" value="Acyl_CoA_acyltransferase"/>
</dbReference>
<dbReference type="EMBL" id="VWXT01000191">
    <property type="protein sequence ID" value="KAA6179883.1"/>
    <property type="molecule type" value="Genomic_DNA"/>
</dbReference>
<organism evidence="2 3">
    <name type="scientific">Pseudomonas veronii</name>
    <dbReference type="NCBI Taxonomy" id="76761"/>
    <lineage>
        <taxon>Bacteria</taxon>
        <taxon>Pseudomonadati</taxon>
        <taxon>Pseudomonadota</taxon>
        <taxon>Gammaproteobacteria</taxon>
        <taxon>Pseudomonadales</taxon>
        <taxon>Pseudomonadaceae</taxon>
        <taxon>Pseudomonas</taxon>
    </lineage>
</organism>
<keyword evidence="2" id="KW-0808">Transferase</keyword>
<dbReference type="PANTHER" id="PTHR41368">
    <property type="entry name" value="PROTEIN YGHO"/>
    <property type="match status" value="1"/>
</dbReference>
<evidence type="ECO:0000259" key="1">
    <source>
        <dbReference type="PROSITE" id="PS51186"/>
    </source>
</evidence>
<protein>
    <submittedName>
        <fullName evidence="2">GNAT family N-acetyltransferase</fullName>
    </submittedName>
</protein>
<dbReference type="AlphaFoldDB" id="A0A5M8F4W4"/>
<dbReference type="SUPFAM" id="SSF55729">
    <property type="entry name" value="Acyl-CoA N-acyltransferases (Nat)"/>
    <property type="match status" value="1"/>
</dbReference>
<dbReference type="InterPro" id="IPR000182">
    <property type="entry name" value="GNAT_dom"/>
</dbReference>